<evidence type="ECO:0000313" key="4">
    <source>
        <dbReference type="EMBL" id="PNR45438.1"/>
    </source>
</evidence>
<dbReference type="InterPro" id="IPR058920">
    <property type="entry name" value="PAP-OAS1-bd-rel"/>
</dbReference>
<feature type="domain" description="PAP/OAS1 substrate-binding-related" evidence="3">
    <location>
        <begin position="184"/>
        <end position="390"/>
    </location>
</feature>
<dbReference type="EnsemblPlants" id="Pp3c11_18580V3.2">
    <property type="protein sequence ID" value="Pp3c11_18580V3.2"/>
    <property type="gene ID" value="Pp3c11_18580"/>
</dbReference>
<feature type="region of interest" description="Disordered" evidence="1">
    <location>
        <begin position="1286"/>
        <end position="1352"/>
    </location>
</feature>
<dbReference type="EnsemblPlants" id="Pp3c11_18580V3.3">
    <property type="protein sequence ID" value="Pp3c11_18580V3.3"/>
    <property type="gene ID" value="Pp3c11_18580"/>
</dbReference>
<reference evidence="4 6" key="1">
    <citation type="journal article" date="2008" name="Science">
        <title>The Physcomitrella genome reveals evolutionary insights into the conquest of land by plants.</title>
        <authorList>
            <person name="Rensing S."/>
            <person name="Lang D."/>
            <person name="Zimmer A."/>
            <person name="Terry A."/>
            <person name="Salamov A."/>
            <person name="Shapiro H."/>
            <person name="Nishiyama T."/>
            <person name="Perroud P.-F."/>
            <person name="Lindquist E."/>
            <person name="Kamisugi Y."/>
            <person name="Tanahashi T."/>
            <person name="Sakakibara K."/>
            <person name="Fujita T."/>
            <person name="Oishi K."/>
            <person name="Shin-I T."/>
            <person name="Kuroki Y."/>
            <person name="Toyoda A."/>
            <person name="Suzuki Y."/>
            <person name="Hashimoto A."/>
            <person name="Yamaguchi K."/>
            <person name="Sugano A."/>
            <person name="Kohara Y."/>
            <person name="Fujiyama A."/>
            <person name="Anterola A."/>
            <person name="Aoki S."/>
            <person name="Ashton N."/>
            <person name="Barbazuk W.B."/>
            <person name="Barker E."/>
            <person name="Bennetzen J."/>
            <person name="Bezanilla M."/>
            <person name="Blankenship R."/>
            <person name="Cho S.H."/>
            <person name="Dutcher S."/>
            <person name="Estelle M."/>
            <person name="Fawcett J.A."/>
            <person name="Gundlach H."/>
            <person name="Hanada K."/>
            <person name="Heyl A."/>
            <person name="Hicks K.A."/>
            <person name="Hugh J."/>
            <person name="Lohr M."/>
            <person name="Mayer K."/>
            <person name="Melkozernov A."/>
            <person name="Murata T."/>
            <person name="Nelson D."/>
            <person name="Pils B."/>
            <person name="Prigge M."/>
            <person name="Reiss B."/>
            <person name="Renner T."/>
            <person name="Rombauts S."/>
            <person name="Rushton P."/>
            <person name="Sanderfoot A."/>
            <person name="Schween G."/>
            <person name="Shiu S.-H."/>
            <person name="Stueber K."/>
            <person name="Theodoulou F.L."/>
            <person name="Tu H."/>
            <person name="Van de Peer Y."/>
            <person name="Verrier P.J."/>
            <person name="Waters E."/>
            <person name="Wood A."/>
            <person name="Yang L."/>
            <person name="Cove D."/>
            <person name="Cuming A."/>
            <person name="Hasebe M."/>
            <person name="Lucas S."/>
            <person name="Mishler D.B."/>
            <person name="Reski R."/>
            <person name="Grigoriev I."/>
            <person name="Quatrano R.S."/>
            <person name="Boore J.L."/>
        </authorList>
    </citation>
    <scope>NUCLEOTIDE SEQUENCE [LARGE SCALE GENOMIC DNA]</scope>
    <source>
        <strain evidence="5 6">cv. Gransden 2004</strain>
    </source>
</reference>
<dbReference type="EnsemblPlants" id="Pp3c11_18580V3.9">
    <property type="protein sequence ID" value="Pp3c11_18580V3.9"/>
    <property type="gene ID" value="Pp3c11_18580"/>
</dbReference>
<keyword evidence="6" id="KW-1185">Reference proteome</keyword>
<name>A0A2K1JV83_PHYPA</name>
<evidence type="ECO:0000259" key="2">
    <source>
        <dbReference type="Pfam" id="PF22600"/>
    </source>
</evidence>
<reference evidence="5" key="3">
    <citation type="submission" date="2020-12" db="UniProtKB">
        <authorList>
            <consortium name="EnsemblPlants"/>
        </authorList>
    </citation>
    <scope>IDENTIFICATION</scope>
</reference>
<evidence type="ECO:0000313" key="6">
    <source>
        <dbReference type="Proteomes" id="UP000006727"/>
    </source>
</evidence>
<feature type="compositionally biased region" description="Low complexity" evidence="1">
    <location>
        <begin position="713"/>
        <end position="725"/>
    </location>
</feature>
<dbReference type="InterPro" id="IPR043519">
    <property type="entry name" value="NT_sf"/>
</dbReference>
<dbReference type="PaxDb" id="3218-PP1S123_157V6.1"/>
<evidence type="ECO:0000259" key="3">
    <source>
        <dbReference type="Pfam" id="PF26180"/>
    </source>
</evidence>
<feature type="compositionally biased region" description="Basic and acidic residues" evidence="1">
    <location>
        <begin position="1321"/>
        <end position="1333"/>
    </location>
</feature>
<feature type="compositionally biased region" description="Polar residues" evidence="1">
    <location>
        <begin position="1423"/>
        <end position="1436"/>
    </location>
</feature>
<dbReference type="FunCoup" id="A0A2K1JV83">
    <property type="interactions" value="2398"/>
</dbReference>
<feature type="compositionally biased region" description="Basic and acidic residues" evidence="1">
    <location>
        <begin position="950"/>
        <end position="963"/>
    </location>
</feature>
<feature type="compositionally biased region" description="Polar residues" evidence="1">
    <location>
        <begin position="683"/>
        <end position="692"/>
    </location>
</feature>
<dbReference type="Gramene" id="Pp3c11_18580V3.3">
    <property type="protein sequence ID" value="Pp3c11_18580V3.3"/>
    <property type="gene ID" value="Pp3c11_18580"/>
</dbReference>
<dbReference type="RefSeq" id="XP_024388487.1">
    <property type="nucleotide sequence ID" value="XM_024532719.2"/>
</dbReference>
<dbReference type="EnsemblPlants" id="Pp3c11_18580V3.8">
    <property type="protein sequence ID" value="Pp3c11_18580V3.8"/>
    <property type="gene ID" value="Pp3c11_18580"/>
</dbReference>
<dbReference type="Pfam" id="PF22600">
    <property type="entry name" value="MTPAP-like_central"/>
    <property type="match status" value="1"/>
</dbReference>
<gene>
    <name evidence="5" type="primary">LOC112288504</name>
    <name evidence="4" type="ORF">PHYPA_015209</name>
</gene>
<feature type="compositionally biased region" description="Polar residues" evidence="1">
    <location>
        <begin position="542"/>
        <end position="555"/>
    </location>
</feature>
<dbReference type="CDD" id="cd05402">
    <property type="entry name" value="NT_PAP_TUTase"/>
    <property type="match status" value="1"/>
</dbReference>
<feature type="region of interest" description="Disordered" evidence="1">
    <location>
        <begin position="466"/>
        <end position="555"/>
    </location>
</feature>
<dbReference type="PANTHER" id="PTHR45979">
    <property type="entry name" value="PAP/OAS1 SUBSTRATE-BINDING DOMAIN SUPERFAMILY"/>
    <property type="match status" value="1"/>
</dbReference>
<reference evidence="4 6" key="2">
    <citation type="journal article" date="2018" name="Plant J.">
        <title>The Physcomitrella patens chromosome-scale assembly reveals moss genome structure and evolution.</title>
        <authorList>
            <person name="Lang D."/>
            <person name="Ullrich K.K."/>
            <person name="Murat F."/>
            <person name="Fuchs J."/>
            <person name="Jenkins J."/>
            <person name="Haas F.B."/>
            <person name="Piednoel M."/>
            <person name="Gundlach H."/>
            <person name="Van Bel M."/>
            <person name="Meyberg R."/>
            <person name="Vives C."/>
            <person name="Morata J."/>
            <person name="Symeonidi A."/>
            <person name="Hiss M."/>
            <person name="Muchero W."/>
            <person name="Kamisugi Y."/>
            <person name="Saleh O."/>
            <person name="Blanc G."/>
            <person name="Decker E.L."/>
            <person name="van Gessel N."/>
            <person name="Grimwood J."/>
            <person name="Hayes R.D."/>
            <person name="Graham S.W."/>
            <person name="Gunter L.E."/>
            <person name="McDaniel S.F."/>
            <person name="Hoernstein S.N.W."/>
            <person name="Larsson A."/>
            <person name="Li F.W."/>
            <person name="Perroud P.F."/>
            <person name="Phillips J."/>
            <person name="Ranjan P."/>
            <person name="Rokshar D.S."/>
            <person name="Rothfels C.J."/>
            <person name="Schneider L."/>
            <person name="Shu S."/>
            <person name="Stevenson D.W."/>
            <person name="Thummler F."/>
            <person name="Tillich M."/>
            <person name="Villarreal Aguilar J.C."/>
            <person name="Widiez T."/>
            <person name="Wong G.K."/>
            <person name="Wymore A."/>
            <person name="Zhang Y."/>
            <person name="Zimmer A.D."/>
            <person name="Quatrano R.S."/>
            <person name="Mayer K.F.X."/>
            <person name="Goodstein D."/>
            <person name="Casacuberta J.M."/>
            <person name="Vandepoele K."/>
            <person name="Reski R."/>
            <person name="Cuming A.C."/>
            <person name="Tuskan G.A."/>
            <person name="Maumus F."/>
            <person name="Salse J."/>
            <person name="Schmutz J."/>
            <person name="Rensing S.A."/>
        </authorList>
    </citation>
    <scope>NUCLEOTIDE SEQUENCE [LARGE SCALE GENOMIC DNA]</scope>
    <source>
        <strain evidence="5 6">cv. Gransden 2004</strain>
    </source>
</reference>
<dbReference type="Pfam" id="PF26180">
    <property type="entry name" value="PAP-OAS1"/>
    <property type="match status" value="1"/>
</dbReference>
<feature type="compositionally biased region" description="Polar residues" evidence="1">
    <location>
        <begin position="877"/>
        <end position="897"/>
    </location>
</feature>
<dbReference type="EnsemblPlants" id="Pp3c11_18580V3.1">
    <property type="protein sequence ID" value="Pp3c11_18580V3.1"/>
    <property type="gene ID" value="Pp3c11_18580"/>
</dbReference>
<feature type="compositionally biased region" description="Polar residues" evidence="1">
    <location>
        <begin position="480"/>
        <end position="489"/>
    </location>
</feature>
<dbReference type="EnsemblPlants" id="Pp3c11_18580V3.4">
    <property type="protein sequence ID" value="Pp3c11_18580V3.4"/>
    <property type="gene ID" value="Pp3c11_18580"/>
</dbReference>
<protein>
    <submittedName>
        <fullName evidence="4 5">Uncharacterized protein</fullName>
    </submittedName>
</protein>
<feature type="region of interest" description="Disordered" evidence="1">
    <location>
        <begin position="774"/>
        <end position="795"/>
    </location>
</feature>
<dbReference type="Gene3D" id="3.30.460.10">
    <property type="entry name" value="Beta Polymerase, domain 2"/>
    <property type="match status" value="1"/>
</dbReference>
<dbReference type="InterPro" id="IPR058921">
    <property type="entry name" value="PAP/OAS1-rel"/>
</dbReference>
<feature type="region of interest" description="Disordered" evidence="1">
    <location>
        <begin position="1390"/>
        <end position="1455"/>
    </location>
</feature>
<feature type="domain" description="Poly(A) RNA polymerase mitochondrial-like central palm" evidence="2">
    <location>
        <begin position="42"/>
        <end position="164"/>
    </location>
</feature>
<sequence>MDYPESWPQPNGLTTEGASQFATAFSSAAKLEDGWWSRVEGHTAELIDSIKPTRSSEERRTAVTAFVQRLIRDRFDCKVVKFGSVPLKTYLPDGDIDLTIFARNDLKETWAQDVVKALKQAEEDTNAEFRVKEVQYIQAEVKLIKCLVENIVVDISFNQTGGLSTFCFLEEVDREIDRNDFELKQNHLFKRSVILVKAWCYYESRILGAHHGLISTYALETLVLYIFHVFHPKRRLRGPLEVLYLFLVYFCNFDWDKYCVTMWGPVPLARITEISSGSARKTFRISDFAEAPRKDRGKLLLSKEFLERCIDSYSDAKGGQESSQRRNFITKFLNVLDPIRDTNNLGRSVNVGSFKRIRSAFGLGARTLGEVLECPTDQINEKFKSFFSCTFKSLERYRIGGRPDTGNPLSRSCQPHIPGAGSAHSQHRLLGGYTQENGADPFSSQRNLTYSEENVRPQFQYVSRSGQLDNRARSDVDTAEQMNDVQTESNMRRKDTTLTTDAPFFCNSDRDLGSTVNTMPSASDTKPERLKGTEPGPGHSISDISIASSEGQWRQVSGKGRYPIVDGDKGRVQNEGLNYCHVPEQSEKPMTANRSSTEDHEFANHSRSSMTGEYPVVTPSQDPVRRRSSLGDSLRHGDVPQSRNISDINLPYSAHDVGRPPGVSREFKMRSNHGSFHRKDFSNGENDTSTSERAAAEESGTAYNKRLTRQKDSTSSGDNSSHGSNQDCGNQNMSQPVLIPTLFPPFFQFPPFPYPVQMHLAVSSAMPVPMSSIAGPPSASSLPGTHPSSPSGETVLNRTNSYLAMQNSGILPSSLPAAPSYMISVAPLGDGAGSHIWDLSPHSDEQWERLRPPLEDQVQSRHRTSVSSSASPGLSFLTENPPVSTGSARPGSRTSPMLPQVSGKLKPSSGDRVHAVETTGSRAHGAIDETPSPSLLSDERQAEASSQLEEGVKHVEPDLRSRESFLSTSDVKTSTRKLLKETNGTKQHSRKIITPSDESPNEREVVRSVDGSAADLSLQWLNQPSLESSQASVGNLQAASLHFPLSASTHSYEEMPSVAPSNHHKSSVVQSSTLEPGGTVAYQSLQVPTYQGGAGSDPTSSSTLERKMRSPISASVPGGPSGSFYPPSSEFAAVSMGSSLRNRHIETVFMAIPQPIYNFPTPYYPHIYVFPTGSDGVVRVDTVGGAYSNGSMDSATDILGSRSLEDSRMRAMPQDDILRGDLESHREHLSRSFQYSNMAFPSPNSTTKFQQGPQLWEGSARFHGNPHGGLSIPYPVGVATPPYSSRGRTADGLHQPRNFPIHDNEESLPKSRAGTGTYFPDPRHAYSNRERLRSGGRGGNQHGAYAQQDRKDWEGSNQLHIHRYRNSGQGRGQQNKHEPRAQNMTNYQKTPAADLDGNSSLVQQTEGKRVPPFPSSLPSPTSQNTSSGSPIETSNGHPGMGSGAPPVIMQHSLHEGNARLSSELEFGSLGPVQTS</sequence>
<feature type="region of interest" description="Disordered" evidence="1">
    <location>
        <begin position="855"/>
        <end position="1003"/>
    </location>
</feature>
<dbReference type="GeneID" id="112288504"/>
<feature type="region of interest" description="Disordered" evidence="1">
    <location>
        <begin position="1088"/>
        <end position="1121"/>
    </location>
</feature>
<proteinExistence type="predicted"/>
<dbReference type="STRING" id="3218.A0A2K1JV83"/>
<evidence type="ECO:0000256" key="1">
    <source>
        <dbReference type="SAM" id="MobiDB-lite"/>
    </source>
</evidence>
<feature type="compositionally biased region" description="Basic and acidic residues" evidence="1">
    <location>
        <begin position="1300"/>
        <end position="1309"/>
    </location>
</feature>
<dbReference type="Gramene" id="Pp3c11_18580V3.8">
    <property type="protein sequence ID" value="Pp3c11_18580V3.8"/>
    <property type="gene ID" value="Pp3c11_18580"/>
</dbReference>
<dbReference type="Gramene" id="Pp3c11_18580V3.2">
    <property type="protein sequence ID" value="Pp3c11_18580V3.2"/>
    <property type="gene ID" value="Pp3c11_18580"/>
</dbReference>
<dbReference type="Gramene" id="Pp3c11_18580V3.4">
    <property type="protein sequence ID" value="Pp3c11_18580V3.4"/>
    <property type="gene ID" value="Pp3c11_18580"/>
</dbReference>
<dbReference type="Proteomes" id="UP000006727">
    <property type="component" value="Chromosome 11"/>
</dbReference>
<organism evidence="4">
    <name type="scientific">Physcomitrium patens</name>
    <name type="common">Spreading-leaved earth moss</name>
    <name type="synonym">Physcomitrella patens</name>
    <dbReference type="NCBI Taxonomy" id="3218"/>
    <lineage>
        <taxon>Eukaryota</taxon>
        <taxon>Viridiplantae</taxon>
        <taxon>Streptophyta</taxon>
        <taxon>Embryophyta</taxon>
        <taxon>Bryophyta</taxon>
        <taxon>Bryophytina</taxon>
        <taxon>Bryopsida</taxon>
        <taxon>Funariidae</taxon>
        <taxon>Funariales</taxon>
        <taxon>Funariaceae</taxon>
        <taxon>Physcomitrium</taxon>
    </lineage>
</organism>
<dbReference type="PANTHER" id="PTHR45979:SF30">
    <property type="entry name" value="NUCLEOTIDYLTRANSFERASE"/>
    <property type="match status" value="1"/>
</dbReference>
<dbReference type="InterPro" id="IPR054708">
    <property type="entry name" value="MTPAP-like_central"/>
</dbReference>
<evidence type="ECO:0000313" key="5">
    <source>
        <dbReference type="EnsemblPlants" id="Pp3c11_18580V3.1"/>
    </source>
</evidence>
<feature type="region of interest" description="Disordered" evidence="1">
    <location>
        <begin position="578"/>
        <end position="733"/>
    </location>
</feature>
<dbReference type="Gramene" id="Pp3c11_18580V3.1">
    <property type="protein sequence ID" value="Pp3c11_18580V3.1"/>
    <property type="gene ID" value="Pp3c11_18580"/>
</dbReference>
<dbReference type="SUPFAM" id="SSF81631">
    <property type="entry name" value="PAP/OAS1 substrate-binding domain"/>
    <property type="match status" value="1"/>
</dbReference>
<accession>A0A2K1JV83</accession>
<dbReference type="Gramene" id="Pp3c11_18580V3.9">
    <property type="protein sequence ID" value="Pp3c11_18580V3.9"/>
    <property type="gene ID" value="Pp3c11_18580"/>
</dbReference>
<dbReference type="EMBL" id="ABEU02000011">
    <property type="protein sequence ID" value="PNR45438.1"/>
    <property type="molecule type" value="Genomic_DNA"/>
</dbReference>
<dbReference type="Gene3D" id="1.10.1410.10">
    <property type="match status" value="1"/>
</dbReference>
<feature type="compositionally biased region" description="Polar residues" evidence="1">
    <location>
        <begin position="514"/>
        <end position="524"/>
    </location>
</feature>
<feature type="compositionally biased region" description="Polar residues" evidence="1">
    <location>
        <begin position="778"/>
        <end position="795"/>
    </location>
</feature>
<dbReference type="SUPFAM" id="SSF81301">
    <property type="entry name" value="Nucleotidyltransferase"/>
    <property type="match status" value="1"/>
</dbReference>